<protein>
    <submittedName>
        <fullName evidence="1">T9SS type A sorting domain-containing protein</fullName>
    </submittedName>
</protein>
<accession>A0AC61RLJ5</accession>
<comment type="caution">
    <text evidence="1">The sequence shown here is derived from an EMBL/GenBank/DDBJ whole genome shotgun (WGS) entry which is preliminary data.</text>
</comment>
<name>A0AC61RLJ5_9BACT</name>
<evidence type="ECO:0000313" key="1">
    <source>
        <dbReference type="EMBL" id="TGY80079.1"/>
    </source>
</evidence>
<gene>
    <name evidence="1" type="ORF">E5331_04660</name>
</gene>
<keyword evidence="2" id="KW-1185">Reference proteome</keyword>
<dbReference type="Proteomes" id="UP000306319">
    <property type="component" value="Unassembled WGS sequence"/>
</dbReference>
<sequence>MSLQIYQLKTVCILKPVLLPAAIFLNVSRMMVHYIQALLTSHYLTDLYHFFACIIIRPNIRVNPIPHIYFIPNISNSMRLNYLFLLIALNTFSINAEKISYSYDSSGNRIKREIVLATKSMNQRSENTRYSEMLSERHVNIYPNPTRGVLKLDITGKDNMDEAIIQIFSVSGQQILSVIASDFPMELDISSQPDGIYILHIRIGSDESSWKIIKNN</sequence>
<dbReference type="EMBL" id="SRYB01000004">
    <property type="protein sequence ID" value="TGY80079.1"/>
    <property type="molecule type" value="Genomic_DNA"/>
</dbReference>
<organism evidence="1 2">
    <name type="scientific">Lepagella muris</name>
    <dbReference type="NCBI Taxonomy" id="3032870"/>
    <lineage>
        <taxon>Bacteria</taxon>
        <taxon>Pseudomonadati</taxon>
        <taxon>Bacteroidota</taxon>
        <taxon>Bacteroidia</taxon>
        <taxon>Bacteroidales</taxon>
        <taxon>Muribaculaceae</taxon>
        <taxon>Lepagella</taxon>
    </lineage>
</organism>
<evidence type="ECO:0000313" key="2">
    <source>
        <dbReference type="Proteomes" id="UP000306319"/>
    </source>
</evidence>
<proteinExistence type="predicted"/>
<reference evidence="1" key="1">
    <citation type="submission" date="2019-04" db="EMBL/GenBank/DDBJ databases">
        <title>Microbes associate with the intestines of laboratory mice.</title>
        <authorList>
            <person name="Navarre W."/>
            <person name="Wong E."/>
            <person name="Huang K."/>
            <person name="Tropini C."/>
            <person name="Ng K."/>
            <person name="Yu B."/>
        </authorList>
    </citation>
    <scope>NUCLEOTIDE SEQUENCE</scope>
    <source>
        <strain evidence="1">NM04_E33</strain>
    </source>
</reference>